<evidence type="ECO:0000313" key="4">
    <source>
        <dbReference type="Proteomes" id="UP001107558"/>
    </source>
</evidence>
<dbReference type="GO" id="GO:0005576">
    <property type="term" value="C:extracellular region"/>
    <property type="evidence" value="ECO:0007669"/>
    <property type="project" value="InterPro"/>
</dbReference>
<proteinExistence type="predicted"/>
<keyword evidence="4" id="KW-1185">Reference proteome</keyword>
<dbReference type="EMBL" id="JADBJN010000004">
    <property type="protein sequence ID" value="KAG5667775.1"/>
    <property type="molecule type" value="Genomic_DNA"/>
</dbReference>
<dbReference type="SUPFAM" id="SSF57625">
    <property type="entry name" value="Invertebrate chitin-binding proteins"/>
    <property type="match status" value="1"/>
</dbReference>
<feature type="compositionally biased region" description="Low complexity" evidence="1">
    <location>
        <begin position="149"/>
        <end position="160"/>
    </location>
</feature>
<feature type="region of interest" description="Disordered" evidence="1">
    <location>
        <begin position="97"/>
        <end position="167"/>
    </location>
</feature>
<accession>A0A9J6BDS1</accession>
<comment type="caution">
    <text evidence="3">The sequence shown here is derived from an EMBL/GenBank/DDBJ whole genome shotgun (WGS) entry which is preliminary data.</text>
</comment>
<feature type="compositionally biased region" description="Pro residues" evidence="1">
    <location>
        <begin position="103"/>
        <end position="143"/>
    </location>
</feature>
<sequence length="167" mass="18079">MKKFSFLIFTLTICAINGFNWNFFNIFHLEDKNAAINVDCSQYPNGQRFPDPLECSKFHRCINGDVIEFNCPFDRPNFHPCDLVCVTEEEYQVCAETCSTTPGPGPTNPPTDPGPTNPPTDPGPTNPPTDPGPTNPPTDPPTTAPGEIPTAGTQTTSFTPPTAPPSP</sequence>
<dbReference type="Proteomes" id="UP001107558">
    <property type="component" value="Chromosome 4"/>
</dbReference>
<reference evidence="3" key="1">
    <citation type="submission" date="2021-03" db="EMBL/GenBank/DDBJ databases">
        <title>Chromosome level genome of the anhydrobiotic midge Polypedilum vanderplanki.</title>
        <authorList>
            <person name="Yoshida Y."/>
            <person name="Kikawada T."/>
            <person name="Gusev O."/>
        </authorList>
    </citation>
    <scope>NUCLEOTIDE SEQUENCE</scope>
    <source>
        <strain evidence="3">NIAS01</strain>
        <tissue evidence="3">Whole body or cell culture</tissue>
    </source>
</reference>
<dbReference type="OrthoDB" id="6020543at2759"/>
<evidence type="ECO:0000259" key="2">
    <source>
        <dbReference type="PROSITE" id="PS50940"/>
    </source>
</evidence>
<dbReference type="AlphaFoldDB" id="A0A9J6BDS1"/>
<dbReference type="InterPro" id="IPR036508">
    <property type="entry name" value="Chitin-bd_dom_sf"/>
</dbReference>
<organism evidence="3 4">
    <name type="scientific">Polypedilum vanderplanki</name>
    <name type="common">Sleeping chironomid midge</name>
    <dbReference type="NCBI Taxonomy" id="319348"/>
    <lineage>
        <taxon>Eukaryota</taxon>
        <taxon>Metazoa</taxon>
        <taxon>Ecdysozoa</taxon>
        <taxon>Arthropoda</taxon>
        <taxon>Hexapoda</taxon>
        <taxon>Insecta</taxon>
        <taxon>Pterygota</taxon>
        <taxon>Neoptera</taxon>
        <taxon>Endopterygota</taxon>
        <taxon>Diptera</taxon>
        <taxon>Nematocera</taxon>
        <taxon>Chironomoidea</taxon>
        <taxon>Chironomidae</taxon>
        <taxon>Chironominae</taxon>
        <taxon>Polypedilum</taxon>
        <taxon>Polypedilum</taxon>
    </lineage>
</organism>
<gene>
    <name evidence="3" type="ORF">PVAND_015745</name>
</gene>
<dbReference type="GO" id="GO:0008061">
    <property type="term" value="F:chitin binding"/>
    <property type="evidence" value="ECO:0007669"/>
    <property type="project" value="InterPro"/>
</dbReference>
<dbReference type="InterPro" id="IPR002557">
    <property type="entry name" value="Chitin-bd_dom"/>
</dbReference>
<dbReference type="PROSITE" id="PS50940">
    <property type="entry name" value="CHIT_BIND_II"/>
    <property type="match status" value="1"/>
</dbReference>
<evidence type="ECO:0000313" key="3">
    <source>
        <dbReference type="EMBL" id="KAG5667775.1"/>
    </source>
</evidence>
<evidence type="ECO:0000256" key="1">
    <source>
        <dbReference type="SAM" id="MobiDB-lite"/>
    </source>
</evidence>
<dbReference type="Pfam" id="PF01607">
    <property type="entry name" value="CBM_14"/>
    <property type="match status" value="1"/>
</dbReference>
<feature type="domain" description="Chitin-binding type-2" evidence="2">
    <location>
        <begin position="37"/>
        <end position="96"/>
    </location>
</feature>
<protein>
    <recommendedName>
        <fullName evidence="2">Chitin-binding type-2 domain-containing protein</fullName>
    </recommendedName>
</protein>
<name>A0A9J6BDS1_POLVA</name>